<gene>
    <name evidence="1" type="ORF">FLAG1_07850</name>
</gene>
<dbReference type="Gene3D" id="3.50.50.60">
    <property type="entry name" value="FAD/NAD(P)-binding domain"/>
    <property type="match status" value="1"/>
</dbReference>
<dbReference type="Gene3D" id="3.30.70.1990">
    <property type="match status" value="1"/>
</dbReference>
<organism evidence="1 2">
    <name type="scientific">Fusarium langsethiae</name>
    <dbReference type="NCBI Taxonomy" id="179993"/>
    <lineage>
        <taxon>Eukaryota</taxon>
        <taxon>Fungi</taxon>
        <taxon>Dikarya</taxon>
        <taxon>Ascomycota</taxon>
        <taxon>Pezizomycotina</taxon>
        <taxon>Sordariomycetes</taxon>
        <taxon>Hypocreomycetidae</taxon>
        <taxon>Hypocreales</taxon>
        <taxon>Nectriaceae</taxon>
        <taxon>Fusarium</taxon>
    </lineage>
</organism>
<protein>
    <recommendedName>
        <fullName evidence="3">Amine oxidase domain-containing protein</fullName>
    </recommendedName>
</protein>
<dbReference type="Gene3D" id="1.10.405.20">
    <property type="match status" value="1"/>
</dbReference>
<accession>A0A0N0DD73</accession>
<dbReference type="Proteomes" id="UP000037904">
    <property type="component" value="Unassembled WGS sequence"/>
</dbReference>
<evidence type="ECO:0008006" key="3">
    <source>
        <dbReference type="Google" id="ProtNLM"/>
    </source>
</evidence>
<reference evidence="1 2" key="1">
    <citation type="submission" date="2015-04" db="EMBL/GenBank/DDBJ databases">
        <title>The draft genome sequence of Fusarium langsethiae, a T-2/HT-2 mycotoxin producer.</title>
        <authorList>
            <person name="Lysoe E."/>
            <person name="Divon H.H."/>
            <person name="Terzi V."/>
            <person name="Orru L."/>
            <person name="Lamontanara A."/>
            <person name="Kolseth A.-K."/>
            <person name="Frandsen R.J."/>
            <person name="Nielsen K."/>
            <person name="Thrane U."/>
        </authorList>
    </citation>
    <scope>NUCLEOTIDE SEQUENCE [LARGE SCALE GENOMIC DNA]</scope>
    <source>
        <strain evidence="1 2">Fl201059</strain>
    </source>
</reference>
<proteinExistence type="predicted"/>
<dbReference type="InterPro" id="IPR036188">
    <property type="entry name" value="FAD/NAD-bd_sf"/>
</dbReference>
<dbReference type="EMBL" id="JXCE01000205">
    <property type="protein sequence ID" value="KPA39284.1"/>
    <property type="molecule type" value="Genomic_DNA"/>
</dbReference>
<sequence>VPDPVPEELLLPFGQFAQQNNFSAILPLISQLNWYPGNISAIPTLYGIKKFGPGLLQSVAGEFLVAAPGDTGSIYRAASEVLGQNIYLDSELIRVRRKKHGVVVTFIQKGKIRTIESRKLVVAVPQTVENMRYFDLTETERELFSRFSSFGYLAGDANIPDLDVSLQNVGIKSPAKSPTVPGSNGFLSSGSSDQSLLGVGFDKSDYTVADGKDIVRKEFNTLARAGAVPANAAKRVTFPYISNYVPYDFHVTGEDIGKGFYAKLLGLEGYLNTYWTGAAFAGHNSGLIWKWNDDIVLPALKKDLGL</sequence>
<evidence type="ECO:0000313" key="1">
    <source>
        <dbReference type="EMBL" id="KPA39284.1"/>
    </source>
</evidence>
<dbReference type="AlphaFoldDB" id="A0A0N0DD73"/>
<comment type="caution">
    <text evidence="1">The sequence shown here is derived from an EMBL/GenBank/DDBJ whole genome shotgun (WGS) entry which is preliminary data.</text>
</comment>
<dbReference type="SUPFAM" id="SSF51905">
    <property type="entry name" value="FAD/NAD(P)-binding domain"/>
    <property type="match status" value="1"/>
</dbReference>
<keyword evidence="2" id="KW-1185">Reference proteome</keyword>
<name>A0A0N0DD73_FUSLA</name>
<evidence type="ECO:0000313" key="2">
    <source>
        <dbReference type="Proteomes" id="UP000037904"/>
    </source>
</evidence>
<feature type="non-terminal residue" evidence="1">
    <location>
        <position position="1"/>
    </location>
</feature>